<name>A0A9P9ASY6_9HYPO</name>
<evidence type="ECO:0000256" key="2">
    <source>
        <dbReference type="SAM" id="SignalP"/>
    </source>
</evidence>
<keyword evidence="4" id="KW-1185">Reference proteome</keyword>
<dbReference type="EMBL" id="JAGPYM010000004">
    <property type="protein sequence ID" value="KAH6895268.1"/>
    <property type="molecule type" value="Genomic_DNA"/>
</dbReference>
<organism evidence="3 4">
    <name type="scientific">Thelonectria olida</name>
    <dbReference type="NCBI Taxonomy" id="1576542"/>
    <lineage>
        <taxon>Eukaryota</taxon>
        <taxon>Fungi</taxon>
        <taxon>Dikarya</taxon>
        <taxon>Ascomycota</taxon>
        <taxon>Pezizomycotina</taxon>
        <taxon>Sordariomycetes</taxon>
        <taxon>Hypocreomycetidae</taxon>
        <taxon>Hypocreales</taxon>
        <taxon>Nectriaceae</taxon>
        <taxon>Thelonectria</taxon>
    </lineage>
</organism>
<evidence type="ECO:0000313" key="3">
    <source>
        <dbReference type="EMBL" id="KAH6895268.1"/>
    </source>
</evidence>
<feature type="region of interest" description="Disordered" evidence="1">
    <location>
        <begin position="65"/>
        <end position="87"/>
    </location>
</feature>
<evidence type="ECO:0000256" key="1">
    <source>
        <dbReference type="SAM" id="MobiDB-lite"/>
    </source>
</evidence>
<feature type="signal peptide" evidence="2">
    <location>
        <begin position="1"/>
        <end position="18"/>
    </location>
</feature>
<dbReference type="AlphaFoldDB" id="A0A9P9ASY6"/>
<protein>
    <recommendedName>
        <fullName evidence="5">Secreted protein</fullName>
    </recommendedName>
</protein>
<sequence>MNGCRLLAGAVVAIVAASHDIITHPATPLHPIQLAHMADSPTGCPRQHHVSATYTRRSTYKYEAIAGPSSSSSSSPRIPPRTRKSLHLLSRRELPSLAWFHHFRPPIQEQSDPA</sequence>
<comment type="caution">
    <text evidence="3">The sequence shown here is derived from an EMBL/GenBank/DDBJ whole genome shotgun (WGS) entry which is preliminary data.</text>
</comment>
<keyword evidence="2" id="KW-0732">Signal</keyword>
<evidence type="ECO:0000313" key="4">
    <source>
        <dbReference type="Proteomes" id="UP000777438"/>
    </source>
</evidence>
<accession>A0A9P9ASY6</accession>
<gene>
    <name evidence="3" type="ORF">B0T10DRAFT_211601</name>
</gene>
<reference evidence="3 4" key="1">
    <citation type="journal article" date="2021" name="Nat. Commun.">
        <title>Genetic determinants of endophytism in the Arabidopsis root mycobiome.</title>
        <authorList>
            <person name="Mesny F."/>
            <person name="Miyauchi S."/>
            <person name="Thiergart T."/>
            <person name="Pickel B."/>
            <person name="Atanasova L."/>
            <person name="Karlsson M."/>
            <person name="Huettel B."/>
            <person name="Barry K.W."/>
            <person name="Haridas S."/>
            <person name="Chen C."/>
            <person name="Bauer D."/>
            <person name="Andreopoulos W."/>
            <person name="Pangilinan J."/>
            <person name="LaButti K."/>
            <person name="Riley R."/>
            <person name="Lipzen A."/>
            <person name="Clum A."/>
            <person name="Drula E."/>
            <person name="Henrissat B."/>
            <person name="Kohler A."/>
            <person name="Grigoriev I.V."/>
            <person name="Martin F.M."/>
            <person name="Hacquard S."/>
        </authorList>
    </citation>
    <scope>NUCLEOTIDE SEQUENCE [LARGE SCALE GENOMIC DNA]</scope>
    <source>
        <strain evidence="3 4">MPI-CAGE-CH-0241</strain>
    </source>
</reference>
<evidence type="ECO:0008006" key="5">
    <source>
        <dbReference type="Google" id="ProtNLM"/>
    </source>
</evidence>
<dbReference type="Proteomes" id="UP000777438">
    <property type="component" value="Unassembled WGS sequence"/>
</dbReference>
<feature type="chain" id="PRO_5040272509" description="Secreted protein" evidence="2">
    <location>
        <begin position="19"/>
        <end position="114"/>
    </location>
</feature>
<proteinExistence type="predicted"/>